<name>G8XTT5_SCMVC</name>
<sequence length="673" mass="77292">MGDTSRTRSVRRKRASIPETFCSRSLSELCLRRDIEGLRRYLLRFEGSCVSLGWPAQCVYIVGGMYSPYSITDIDLEHCQNDFFGEPRSLQPLGSVSHFSNKYPVFLDPSGAVIVYDAREDCLYEVASDLNDFFVKGMIRCDPVHESICRRIQPDVVPVPPAEKAEMYERSRHSTRLRYLRSWGCFRGLLACPDNEARSRYVEEHRNAKLALIWPEDHCVTLCNAQDVDLSPITLRRYQRFSHGREPVLLLGVIEGEGTKTFFRNVKVFCGDSGAVYVVLVGQERLTHIARDLKTFVRIGLCPLIDDFRYENIGPVDCHALNDIYPETRLPFKKRRIVLGHFEPLNALYLRGQPRFTALWRGLRDAWISTRGRPRERPGGLHLQRFVRANAGRWLAFNWPPLHGLLVGDLNYFGLTRDRKTYQRFSCFREASRLFFLGMVSVYECLPQASQSPEVWVSNQGHVFTYVPTEDRVYVLAVSFNELFESGLFAVSSYFERPYVDEIVENAWYQHNFADMNELSQLLHDRKAVVRFCQLHAGTKVRLGGRPSCTFTFGSWNVAEADEANRFVIGILEKAKYAVIGWLEPVNRAVFMDTNGCVHVLIYGTVMLKLAETLRGFIRQGSFWFRCSRRFCFSPLGSVVKPVSSQKTQLCDVSEYVYSSRNLLQDELTAITS</sequence>
<gene>
    <name evidence="1" type="primary">UL29</name>
</gene>
<organismHost>
    <name type="scientific">Macaca</name>
    <name type="common">macaques</name>
    <dbReference type="NCBI Taxonomy" id="9539"/>
</organismHost>
<dbReference type="InterPro" id="IPR003360">
    <property type="entry name" value="US22-like"/>
</dbReference>
<evidence type="ECO:0000313" key="1">
    <source>
        <dbReference type="EMBL" id="AEV80576.1"/>
    </source>
</evidence>
<evidence type="ECO:0000313" key="2">
    <source>
        <dbReference type="Proteomes" id="UP000113346"/>
    </source>
</evidence>
<dbReference type="Pfam" id="PF02393">
    <property type="entry name" value="US22"/>
    <property type="match status" value="4"/>
</dbReference>
<dbReference type="EMBL" id="FJ483969">
    <property type="protein sequence ID" value="AEV80576.1"/>
    <property type="molecule type" value="Genomic_DNA"/>
</dbReference>
<reference evidence="1" key="1">
    <citation type="submission" date="2011-12" db="EMBL/GenBank/DDBJ databases">
        <title>Comparative genomics of primate cytomegaloviruses.</title>
        <authorList>
            <person name="Davison A.J."/>
            <person name="Holton M."/>
            <person name="Dolan A."/>
            <person name="Dargan D.J."/>
            <person name="Gatherer D."/>
            <person name="Hayward G.S."/>
        </authorList>
    </citation>
    <scope>NUCLEOTIDE SEQUENCE [LARGE SCALE GENOMIC DNA]</scope>
    <source>
        <strain evidence="1">Colburn</strain>
    </source>
</reference>
<dbReference type="Proteomes" id="UP000113346">
    <property type="component" value="Segment"/>
</dbReference>
<protein>
    <submittedName>
        <fullName evidence="1">Protein UL29</fullName>
    </submittedName>
</protein>
<accession>G8XTT5</accession>
<organism evidence="1 2">
    <name type="scientific">Simian cytomegalovirus (strain Colburn)</name>
    <dbReference type="NCBI Taxonomy" id="50292"/>
    <lineage>
        <taxon>Viruses</taxon>
        <taxon>Duplodnaviria</taxon>
        <taxon>Heunggongvirae</taxon>
        <taxon>Peploviricota</taxon>
        <taxon>Herviviricetes</taxon>
        <taxon>Herpesvirales</taxon>
        <taxon>Orthoherpesviridae</taxon>
        <taxon>Betaherpesvirinae</taxon>
        <taxon>Cytomegalovirus</taxon>
        <taxon>Cytomegalovirus cercopithecinebeta5</taxon>
    </lineage>
</organism>
<proteinExistence type="predicted"/>